<dbReference type="Proteomes" id="UP000017786">
    <property type="component" value="Chromosome"/>
</dbReference>
<proteinExistence type="predicted"/>
<dbReference type="HOGENOM" id="CLU_2955628_0_0_11"/>
<gene>
    <name evidence="1" type="ORF">MKAN_15290</name>
</gene>
<organism evidence="1 2">
    <name type="scientific">Mycobacterium kansasii ATCC 12478</name>
    <dbReference type="NCBI Taxonomy" id="557599"/>
    <lineage>
        <taxon>Bacteria</taxon>
        <taxon>Bacillati</taxon>
        <taxon>Actinomycetota</taxon>
        <taxon>Actinomycetes</taxon>
        <taxon>Mycobacteriales</taxon>
        <taxon>Mycobacteriaceae</taxon>
        <taxon>Mycobacterium</taxon>
    </lineage>
</organism>
<protein>
    <submittedName>
        <fullName evidence="1">Uncharacterized protein</fullName>
    </submittedName>
</protein>
<reference evidence="1 2" key="1">
    <citation type="submission" date="2013-10" db="EMBL/GenBank/DDBJ databases">
        <title>Genome sequence of Mycobacterium kansasii.</title>
        <authorList>
            <consortium name="McGill University Mycobacterium genome consortium"/>
            <person name="Veyrier F.J."/>
            <person name="Behr M.A."/>
        </authorList>
    </citation>
    <scope>NUCLEOTIDE SEQUENCE [LARGE SCALE GENOMIC DNA]</scope>
    <source>
        <strain evidence="1 2">ATCC 12478</strain>
    </source>
</reference>
<accession>U5X1P6</accession>
<sequence>MDTAGGIVHCQPIALLLHRLGRSQLPDTLWVRKSAFSRAGTTKLVEFAPDTRDFCLEFA</sequence>
<evidence type="ECO:0000313" key="1">
    <source>
        <dbReference type="EMBL" id="AGZ54260.1"/>
    </source>
</evidence>
<name>U5X1P6_MYCKA</name>
<dbReference type="KEGG" id="mkn:MKAN_15290"/>
<evidence type="ECO:0000313" key="2">
    <source>
        <dbReference type="Proteomes" id="UP000017786"/>
    </source>
</evidence>
<dbReference type="EMBL" id="CP006835">
    <property type="protein sequence ID" value="AGZ54260.1"/>
    <property type="molecule type" value="Genomic_DNA"/>
</dbReference>
<dbReference type="AlphaFoldDB" id="U5X1P6"/>